<gene>
    <name evidence="2" type="ORF">FAZ95_03690</name>
</gene>
<name>A0A4P8IKW0_9BURK</name>
<dbReference type="PANTHER" id="PTHR45642">
    <property type="entry name" value="GDSL ESTERASE/LIPASE EXL3"/>
    <property type="match status" value="1"/>
</dbReference>
<dbReference type="AlphaFoldDB" id="A0A4P8IKW0"/>
<protein>
    <submittedName>
        <fullName evidence="2">Acylhydrolase</fullName>
    </submittedName>
</protein>
<dbReference type="KEGG" id="tvl:FAZ95_03690"/>
<sequence length="396" mass="39660">MEQSKKTQPKGLLRTAQTAVACAAFALLAACGGGGSSSSSTNASTPAGGVSLQVVSFGTSLSDVGTYSPFILPSFGGGKFTTNPGQIWTQNVANYYGGTLTPAYLGGFSVQLAAAGGLGYGEGGALISGEHGIGWAPNDAAATTMPVVDQVTNYLKAHGSFNSNQLVLVEGGSNDILSNATAIGTAVQTGVANGTYPSLSVAVQAVTLATLGPAAQAFVTQVGTILAAGATKVVVVNVPDIGQAPLGIAEGAQGSALLSGITQTFNGIVQAGLAQAGLSSKVIYADAFTWFDQTLLPNNASLGFQVGNTGTACNLAQMQANATQYGQQNPSALNGLTPAQFGAQFASSLFCSPQTLTVAGADQTYVFADSLHPTTHTYALFAQFVESKIAAAGIGH</sequence>
<dbReference type="OrthoDB" id="5292073at2"/>
<dbReference type="PROSITE" id="PS51257">
    <property type="entry name" value="PROKAR_LIPOPROTEIN"/>
    <property type="match status" value="1"/>
</dbReference>
<dbReference type="Gene3D" id="3.40.50.1110">
    <property type="entry name" value="SGNH hydrolase"/>
    <property type="match status" value="1"/>
</dbReference>
<evidence type="ECO:0000313" key="3">
    <source>
        <dbReference type="Proteomes" id="UP000298656"/>
    </source>
</evidence>
<dbReference type="RefSeq" id="WP_137331208.1">
    <property type="nucleotide sequence ID" value="NZ_CP040077.1"/>
</dbReference>
<evidence type="ECO:0000313" key="2">
    <source>
        <dbReference type="EMBL" id="QCP48367.1"/>
    </source>
</evidence>
<dbReference type="PANTHER" id="PTHR45642:SF141">
    <property type="entry name" value="SECRETED EFFECTOR PROTEIN SSEJ"/>
    <property type="match status" value="1"/>
</dbReference>
<proteinExistence type="predicted"/>
<accession>A0A4P8IKW0</accession>
<feature type="chain" id="PRO_5020442460" evidence="1">
    <location>
        <begin position="30"/>
        <end position="396"/>
    </location>
</feature>
<feature type="signal peptide" evidence="1">
    <location>
        <begin position="1"/>
        <end position="29"/>
    </location>
</feature>
<reference evidence="2 3" key="1">
    <citation type="submission" date="2019-05" db="EMBL/GenBank/DDBJ databases">
        <title>Burkholderia sp. DHOD12, isolated from subtropical forest soil.</title>
        <authorList>
            <person name="Gao Z.-H."/>
            <person name="Qiu L.-H."/>
        </authorList>
    </citation>
    <scope>NUCLEOTIDE SEQUENCE [LARGE SCALE GENOMIC DNA]</scope>
    <source>
        <strain evidence="2 3">DHOD12</strain>
    </source>
</reference>
<dbReference type="EMBL" id="CP040077">
    <property type="protein sequence ID" value="QCP48367.1"/>
    <property type="molecule type" value="Genomic_DNA"/>
</dbReference>
<dbReference type="Proteomes" id="UP000298656">
    <property type="component" value="Chromosome 1"/>
</dbReference>
<dbReference type="SUPFAM" id="SSF52266">
    <property type="entry name" value="SGNH hydrolase"/>
    <property type="match status" value="1"/>
</dbReference>
<dbReference type="GO" id="GO:0016788">
    <property type="term" value="F:hydrolase activity, acting on ester bonds"/>
    <property type="evidence" value="ECO:0007669"/>
    <property type="project" value="InterPro"/>
</dbReference>
<keyword evidence="2" id="KW-0378">Hydrolase</keyword>
<keyword evidence="1" id="KW-0732">Signal</keyword>
<dbReference type="Pfam" id="PF00657">
    <property type="entry name" value="Lipase_GDSL"/>
    <property type="match status" value="1"/>
</dbReference>
<keyword evidence="3" id="KW-1185">Reference proteome</keyword>
<dbReference type="InterPro" id="IPR001087">
    <property type="entry name" value="GDSL"/>
</dbReference>
<evidence type="ECO:0000256" key="1">
    <source>
        <dbReference type="SAM" id="SignalP"/>
    </source>
</evidence>
<dbReference type="InterPro" id="IPR050592">
    <property type="entry name" value="GDSL_lipolytic_enzyme"/>
</dbReference>
<organism evidence="2 3">
    <name type="scientific">Trinickia violacea</name>
    <dbReference type="NCBI Taxonomy" id="2571746"/>
    <lineage>
        <taxon>Bacteria</taxon>
        <taxon>Pseudomonadati</taxon>
        <taxon>Pseudomonadota</taxon>
        <taxon>Betaproteobacteria</taxon>
        <taxon>Burkholderiales</taxon>
        <taxon>Burkholderiaceae</taxon>
        <taxon>Trinickia</taxon>
    </lineage>
</organism>
<dbReference type="InterPro" id="IPR036514">
    <property type="entry name" value="SGNH_hydro_sf"/>
</dbReference>